<dbReference type="InterPro" id="IPR017871">
    <property type="entry name" value="ABC_transporter-like_CS"/>
</dbReference>
<dbReference type="InterPro" id="IPR003593">
    <property type="entry name" value="AAA+_ATPase"/>
</dbReference>
<dbReference type="NCBIfam" id="TIGR01189">
    <property type="entry name" value="ccmA"/>
    <property type="match status" value="1"/>
</dbReference>
<feature type="domain" description="ABC transporter" evidence="7">
    <location>
        <begin position="5"/>
        <end position="205"/>
    </location>
</feature>
<dbReference type="PROSITE" id="PS50893">
    <property type="entry name" value="ABC_TRANSPORTER_2"/>
    <property type="match status" value="1"/>
</dbReference>
<evidence type="ECO:0000313" key="8">
    <source>
        <dbReference type="EMBL" id="GLQ34712.1"/>
    </source>
</evidence>
<evidence type="ECO:0000256" key="1">
    <source>
        <dbReference type="ARBA" id="ARBA00022448"/>
    </source>
</evidence>
<gene>
    <name evidence="8" type="primary">ccmA</name>
    <name evidence="8" type="ORF">GCM10007939_09950</name>
</gene>
<reference evidence="9" key="1">
    <citation type="journal article" date="2019" name="Int. J. Syst. Evol. Microbiol.">
        <title>The Global Catalogue of Microorganisms (GCM) 10K type strain sequencing project: providing services to taxonomists for standard genome sequencing and annotation.</title>
        <authorList>
            <consortium name="The Broad Institute Genomics Platform"/>
            <consortium name="The Broad Institute Genome Sequencing Center for Infectious Disease"/>
            <person name="Wu L."/>
            <person name="Ma J."/>
        </authorList>
    </citation>
    <scope>NUCLEOTIDE SEQUENCE [LARGE SCALE GENOMIC DNA]</scope>
    <source>
        <strain evidence="9">NBRC 110140</strain>
    </source>
</reference>
<protein>
    <submittedName>
        <fullName evidence="8">Cytochrome c biogenesis ATP-binding export protein CcmA</fullName>
    </submittedName>
</protein>
<evidence type="ECO:0000256" key="4">
    <source>
        <dbReference type="ARBA" id="ARBA00022840"/>
    </source>
</evidence>
<evidence type="ECO:0000256" key="2">
    <source>
        <dbReference type="ARBA" id="ARBA00022741"/>
    </source>
</evidence>
<dbReference type="SUPFAM" id="SSF52540">
    <property type="entry name" value="P-loop containing nucleoside triphosphate hydrolases"/>
    <property type="match status" value="1"/>
</dbReference>
<keyword evidence="3" id="KW-0201">Cytochrome c-type biogenesis</keyword>
<dbReference type="PANTHER" id="PTHR43499:SF1">
    <property type="entry name" value="ABC TRANSPORTER I FAMILY MEMBER 1"/>
    <property type="match status" value="1"/>
</dbReference>
<organism evidence="8 9">
    <name type="scientific">Amylibacter marinus</name>
    <dbReference type="NCBI Taxonomy" id="1475483"/>
    <lineage>
        <taxon>Bacteria</taxon>
        <taxon>Pseudomonadati</taxon>
        <taxon>Pseudomonadota</taxon>
        <taxon>Alphaproteobacteria</taxon>
        <taxon>Rhodobacterales</taxon>
        <taxon>Paracoccaceae</taxon>
        <taxon>Amylibacter</taxon>
    </lineage>
</organism>
<comment type="caution">
    <text evidence="8">The sequence shown here is derived from an EMBL/GenBank/DDBJ whole genome shotgun (WGS) entry which is preliminary data.</text>
</comment>
<evidence type="ECO:0000259" key="7">
    <source>
        <dbReference type="PROSITE" id="PS50893"/>
    </source>
</evidence>
<dbReference type="InterPro" id="IPR027417">
    <property type="entry name" value="P-loop_NTPase"/>
</dbReference>
<proteinExistence type="predicted"/>
<dbReference type="SMART" id="SM00382">
    <property type="entry name" value="AAA"/>
    <property type="match status" value="1"/>
</dbReference>
<dbReference type="Gene3D" id="3.40.50.300">
    <property type="entry name" value="P-loop containing nucleotide triphosphate hydrolases"/>
    <property type="match status" value="1"/>
</dbReference>
<evidence type="ECO:0000256" key="5">
    <source>
        <dbReference type="ARBA" id="ARBA00022967"/>
    </source>
</evidence>
<keyword evidence="1" id="KW-0813">Transport</keyword>
<dbReference type="InterPro" id="IPR005895">
    <property type="entry name" value="ABC_transptr_haem_export_CcmA"/>
</dbReference>
<dbReference type="InterPro" id="IPR003439">
    <property type="entry name" value="ABC_transporter-like_ATP-bd"/>
</dbReference>
<keyword evidence="4 8" id="KW-0067">ATP-binding</keyword>
<dbReference type="PANTHER" id="PTHR43499">
    <property type="entry name" value="ABC TRANSPORTER I FAMILY MEMBER 1"/>
    <property type="match status" value="1"/>
</dbReference>
<keyword evidence="2" id="KW-0547">Nucleotide-binding</keyword>
<sequence>MSLLMKIESLTCRRASTPILQGVNLELHSGMITVLRGPNGSGKTTLLRHLAGLGSDTQGLDTEEIVFSGHLDAIKATLTVGENLRFWAGVYSKALDPAIIENFELSDLIERPAGRLSAGQKRRLGLARVVLSGAKVWLLDEPTVSLDTASTDRLVALIADHSARGGACILSTHIDLALPQAQILDITQFKASSQEADPFLSGDFT</sequence>
<keyword evidence="5" id="KW-1278">Translocase</keyword>
<evidence type="ECO:0000313" key="9">
    <source>
        <dbReference type="Proteomes" id="UP001156694"/>
    </source>
</evidence>
<evidence type="ECO:0000256" key="3">
    <source>
        <dbReference type="ARBA" id="ARBA00022748"/>
    </source>
</evidence>
<dbReference type="Proteomes" id="UP001156694">
    <property type="component" value="Unassembled WGS sequence"/>
</dbReference>
<dbReference type="EMBL" id="BSNN01000002">
    <property type="protein sequence ID" value="GLQ34712.1"/>
    <property type="molecule type" value="Genomic_DNA"/>
</dbReference>
<dbReference type="GO" id="GO:0005524">
    <property type="term" value="F:ATP binding"/>
    <property type="evidence" value="ECO:0007669"/>
    <property type="project" value="UniProtKB-KW"/>
</dbReference>
<evidence type="ECO:0000256" key="6">
    <source>
        <dbReference type="ARBA" id="ARBA00023136"/>
    </source>
</evidence>
<dbReference type="Pfam" id="PF00005">
    <property type="entry name" value="ABC_tran"/>
    <property type="match status" value="1"/>
</dbReference>
<keyword evidence="9" id="KW-1185">Reference proteome</keyword>
<accession>A0ABQ5VU62</accession>
<name>A0ABQ5VU62_9RHOB</name>
<dbReference type="PROSITE" id="PS00211">
    <property type="entry name" value="ABC_TRANSPORTER_1"/>
    <property type="match status" value="1"/>
</dbReference>
<keyword evidence="6" id="KW-0472">Membrane</keyword>